<dbReference type="EMBL" id="PEZV01000023">
    <property type="protein sequence ID" value="PIT97294.1"/>
    <property type="molecule type" value="Genomic_DNA"/>
</dbReference>
<evidence type="ECO:0000313" key="2">
    <source>
        <dbReference type="Proteomes" id="UP000228596"/>
    </source>
</evidence>
<organism evidence="1 2">
    <name type="scientific">Candidatus Berkelbacteria bacterium CG10_big_fil_rev_8_21_14_0_10_41_12</name>
    <dbReference type="NCBI Taxonomy" id="1974513"/>
    <lineage>
        <taxon>Bacteria</taxon>
        <taxon>Candidatus Berkelbacteria</taxon>
    </lineage>
</organism>
<dbReference type="AlphaFoldDB" id="A0A2M6WWX6"/>
<evidence type="ECO:0000313" key="1">
    <source>
        <dbReference type="EMBL" id="PIT97294.1"/>
    </source>
</evidence>
<protein>
    <submittedName>
        <fullName evidence="1">Uncharacterized protein</fullName>
    </submittedName>
</protein>
<comment type="caution">
    <text evidence="1">The sequence shown here is derived from an EMBL/GenBank/DDBJ whole genome shotgun (WGS) entry which is preliminary data.</text>
</comment>
<sequence>MQSKGATLQQSSNIFPRKLLSFQGNKEYLDLFYQKLVEIYSVGGCGEEKAPKIRLRRIAG</sequence>
<gene>
    <name evidence="1" type="ORF">COT77_02235</name>
</gene>
<dbReference type="Proteomes" id="UP000228596">
    <property type="component" value="Unassembled WGS sequence"/>
</dbReference>
<proteinExistence type="predicted"/>
<accession>A0A2M6WWX6</accession>
<reference evidence="2" key="1">
    <citation type="submission" date="2017-09" db="EMBL/GenBank/DDBJ databases">
        <title>Depth-based differentiation of microbial function through sediment-hosted aquifers and enrichment of novel symbionts in the deep terrestrial subsurface.</title>
        <authorList>
            <person name="Probst A.J."/>
            <person name="Ladd B."/>
            <person name="Jarett J.K."/>
            <person name="Geller-Mcgrath D.E."/>
            <person name="Sieber C.M.K."/>
            <person name="Emerson J.B."/>
            <person name="Anantharaman K."/>
            <person name="Thomas B.C."/>
            <person name="Malmstrom R."/>
            <person name="Stieglmeier M."/>
            <person name="Klingl A."/>
            <person name="Woyke T."/>
            <person name="Ryan C.M."/>
            <person name="Banfield J.F."/>
        </authorList>
    </citation>
    <scope>NUCLEOTIDE SEQUENCE [LARGE SCALE GENOMIC DNA]</scope>
</reference>
<name>A0A2M6WWX6_9BACT</name>